<proteinExistence type="predicted"/>
<organism evidence="1 2">
    <name type="scientific">Salinicola rhizosphaerae</name>
    <dbReference type="NCBI Taxonomy" id="1443141"/>
    <lineage>
        <taxon>Bacteria</taxon>
        <taxon>Pseudomonadati</taxon>
        <taxon>Pseudomonadota</taxon>
        <taxon>Gammaproteobacteria</taxon>
        <taxon>Oceanospirillales</taxon>
        <taxon>Halomonadaceae</taxon>
        <taxon>Salinicola</taxon>
    </lineage>
</organism>
<evidence type="ECO:0000313" key="1">
    <source>
        <dbReference type="EMBL" id="GHB34870.1"/>
    </source>
</evidence>
<evidence type="ECO:0000313" key="2">
    <source>
        <dbReference type="Proteomes" id="UP000646745"/>
    </source>
</evidence>
<dbReference type="EMBL" id="BMZI01000014">
    <property type="protein sequence ID" value="GHB34870.1"/>
    <property type="molecule type" value="Genomic_DNA"/>
</dbReference>
<comment type="caution">
    <text evidence="1">The sequence shown here is derived from an EMBL/GenBank/DDBJ whole genome shotgun (WGS) entry which is preliminary data.</text>
</comment>
<protein>
    <submittedName>
        <fullName evidence="1">Uncharacterized protein</fullName>
    </submittedName>
</protein>
<dbReference type="Proteomes" id="UP000646745">
    <property type="component" value="Unassembled WGS sequence"/>
</dbReference>
<name>A0ABQ3EE15_9GAMM</name>
<gene>
    <name evidence="1" type="ORF">GCM10009038_37470</name>
</gene>
<keyword evidence="2" id="KW-1185">Reference proteome</keyword>
<reference evidence="2" key="1">
    <citation type="journal article" date="2019" name="Int. J. Syst. Evol. Microbiol.">
        <title>The Global Catalogue of Microorganisms (GCM) 10K type strain sequencing project: providing services to taxonomists for standard genome sequencing and annotation.</title>
        <authorList>
            <consortium name="The Broad Institute Genomics Platform"/>
            <consortium name="The Broad Institute Genome Sequencing Center for Infectious Disease"/>
            <person name="Wu L."/>
            <person name="Ma J."/>
        </authorList>
    </citation>
    <scope>NUCLEOTIDE SEQUENCE [LARGE SCALE GENOMIC DNA]</scope>
    <source>
        <strain evidence="2">KCTC 32998</strain>
    </source>
</reference>
<sequence>MGSVTHWSWQDRPGHWQTLERPEEAPRISWLELNRNQWLSIDRFAALNRSLRRLQAIAPDWPQDMVHWRWLDDTMRYLDETFGLPAEDQQFVAESAARYHPDLVMHPDIESQLNQAALAPPGAADRLRQFNNTAWNTIISDLKERT</sequence>
<accession>A0ABQ3EE15</accession>